<evidence type="ECO:0000256" key="2">
    <source>
        <dbReference type="ARBA" id="ARBA00013090"/>
    </source>
</evidence>
<evidence type="ECO:0000256" key="3">
    <source>
        <dbReference type="ARBA" id="ARBA00022960"/>
    </source>
</evidence>
<keyword evidence="5 7" id="KW-0413">Isomerase</keyword>
<dbReference type="InterPro" id="IPR033134">
    <property type="entry name" value="Asp/Glu_racemase_AS_2"/>
</dbReference>
<name>A0A1W1BJ21_9ZZZZ</name>
<dbReference type="EC" id="5.1.1.3" evidence="2"/>
<reference evidence="7" key="1">
    <citation type="submission" date="2016-10" db="EMBL/GenBank/DDBJ databases">
        <authorList>
            <person name="de Groot N.N."/>
        </authorList>
    </citation>
    <scope>NUCLEOTIDE SEQUENCE</scope>
</reference>
<dbReference type="GO" id="GO:0008360">
    <property type="term" value="P:regulation of cell shape"/>
    <property type="evidence" value="ECO:0007669"/>
    <property type="project" value="UniProtKB-KW"/>
</dbReference>
<dbReference type="InterPro" id="IPR015942">
    <property type="entry name" value="Asp/Glu/hydantoin_racemase"/>
</dbReference>
<dbReference type="SUPFAM" id="SSF53681">
    <property type="entry name" value="Aspartate/glutamate racemase"/>
    <property type="match status" value="2"/>
</dbReference>
<dbReference type="GO" id="GO:0071555">
    <property type="term" value="P:cell wall organization"/>
    <property type="evidence" value="ECO:0007669"/>
    <property type="project" value="UniProtKB-KW"/>
</dbReference>
<dbReference type="Gene3D" id="3.40.50.1860">
    <property type="match status" value="2"/>
</dbReference>
<keyword evidence="6" id="KW-0961">Cell wall biogenesis/degradation</keyword>
<dbReference type="HAMAP" id="MF_00258">
    <property type="entry name" value="Glu_racemase"/>
    <property type="match status" value="1"/>
</dbReference>
<dbReference type="Pfam" id="PF01177">
    <property type="entry name" value="Asp_Glu_race"/>
    <property type="match status" value="1"/>
</dbReference>
<dbReference type="PANTHER" id="PTHR21198:SF2">
    <property type="entry name" value="GLUTAMATE RACEMASE"/>
    <property type="match status" value="1"/>
</dbReference>
<dbReference type="AlphaFoldDB" id="A0A1W1BJ21"/>
<evidence type="ECO:0000256" key="4">
    <source>
        <dbReference type="ARBA" id="ARBA00022984"/>
    </source>
</evidence>
<dbReference type="NCBIfam" id="TIGR00067">
    <property type="entry name" value="glut_race"/>
    <property type="match status" value="1"/>
</dbReference>
<evidence type="ECO:0000256" key="6">
    <source>
        <dbReference type="ARBA" id="ARBA00023316"/>
    </source>
</evidence>
<accession>A0A1W1BJ21</accession>
<evidence type="ECO:0000256" key="5">
    <source>
        <dbReference type="ARBA" id="ARBA00023235"/>
    </source>
</evidence>
<sequence>MRIGIFDSGAGGLSVVKSILERHLFDEIIYYGDTARVPYGTKDKNTIIRYSLEALEFFNNFDIDLLITACNTVSAYALKEMREVSSYDIVGVIEAGIIDVQNKLIDNDDQILVIATKATIASNRYQNELKDRGYNNIISIQTGLFVPLVEEGIRDGAILDEVMNYYFKDLPQPKAIILGCTHFPLISTPIENYFKIKPKIIHSGEAIVEYLENTYTINNKSPNTNLKIFASDNVNGLRDIAKDWLSDSLFV</sequence>
<dbReference type="GO" id="GO:0009252">
    <property type="term" value="P:peptidoglycan biosynthetic process"/>
    <property type="evidence" value="ECO:0007669"/>
    <property type="project" value="UniProtKB-KW"/>
</dbReference>
<dbReference type="InterPro" id="IPR004391">
    <property type="entry name" value="Glu_race"/>
</dbReference>
<keyword evidence="4" id="KW-0573">Peptidoglycan synthesis</keyword>
<dbReference type="PROSITE" id="PS00924">
    <property type="entry name" value="ASP_GLU_RACEMASE_2"/>
    <property type="match status" value="1"/>
</dbReference>
<dbReference type="PANTHER" id="PTHR21198">
    <property type="entry name" value="GLUTAMATE RACEMASE"/>
    <property type="match status" value="1"/>
</dbReference>
<proteinExistence type="inferred from homology"/>
<comment type="catalytic activity">
    <reaction evidence="1">
        <text>L-glutamate = D-glutamate</text>
        <dbReference type="Rhea" id="RHEA:12813"/>
        <dbReference type="ChEBI" id="CHEBI:29985"/>
        <dbReference type="ChEBI" id="CHEBI:29986"/>
        <dbReference type="EC" id="5.1.1.3"/>
    </reaction>
</comment>
<evidence type="ECO:0000313" key="7">
    <source>
        <dbReference type="EMBL" id="SFV53503.1"/>
    </source>
</evidence>
<gene>
    <name evidence="7" type="ORF">MNB_SV-9-895</name>
</gene>
<protein>
    <recommendedName>
        <fullName evidence="2">glutamate racemase</fullName>
        <ecNumber evidence="2">5.1.1.3</ecNumber>
    </recommendedName>
</protein>
<dbReference type="InterPro" id="IPR001920">
    <property type="entry name" value="Asp/Glu_race"/>
</dbReference>
<dbReference type="EMBL" id="FPHG01000018">
    <property type="protein sequence ID" value="SFV53503.1"/>
    <property type="molecule type" value="Genomic_DNA"/>
</dbReference>
<evidence type="ECO:0000256" key="1">
    <source>
        <dbReference type="ARBA" id="ARBA00001602"/>
    </source>
</evidence>
<keyword evidence="3" id="KW-0133">Cell shape</keyword>
<dbReference type="GO" id="GO:0008881">
    <property type="term" value="F:glutamate racemase activity"/>
    <property type="evidence" value="ECO:0007669"/>
    <property type="project" value="UniProtKB-EC"/>
</dbReference>
<organism evidence="7">
    <name type="scientific">hydrothermal vent metagenome</name>
    <dbReference type="NCBI Taxonomy" id="652676"/>
    <lineage>
        <taxon>unclassified sequences</taxon>
        <taxon>metagenomes</taxon>
        <taxon>ecological metagenomes</taxon>
    </lineage>
</organism>